<feature type="domain" description="Glycosyl transferase family 1" evidence="3">
    <location>
        <begin position="181"/>
        <end position="290"/>
    </location>
</feature>
<name>A0A6I6E467_9MICO</name>
<dbReference type="InterPro" id="IPR028098">
    <property type="entry name" value="Glyco_trans_4-like_N"/>
</dbReference>
<proteinExistence type="predicted"/>
<reference evidence="5 6" key="1">
    <citation type="submission" date="2018-09" db="EMBL/GenBank/DDBJ databases">
        <title>Whole genome sequencing of Microbacterium oryzae strain MB-10T.</title>
        <authorList>
            <person name="Das S.K."/>
        </authorList>
    </citation>
    <scope>NUCLEOTIDE SEQUENCE [LARGE SCALE GENOMIC DNA]</scope>
    <source>
        <strain evidence="5 6">MB-10</strain>
    </source>
</reference>
<evidence type="ECO:0000259" key="4">
    <source>
        <dbReference type="Pfam" id="PF13579"/>
    </source>
</evidence>
<organism evidence="5 6">
    <name type="scientific">Microbacterium oryzae</name>
    <dbReference type="NCBI Taxonomy" id="743009"/>
    <lineage>
        <taxon>Bacteria</taxon>
        <taxon>Bacillati</taxon>
        <taxon>Actinomycetota</taxon>
        <taxon>Actinomycetes</taxon>
        <taxon>Micrococcales</taxon>
        <taxon>Microbacteriaceae</taxon>
        <taxon>Microbacterium</taxon>
    </lineage>
</organism>
<dbReference type="Gene3D" id="3.40.50.2000">
    <property type="entry name" value="Glycogen Phosphorylase B"/>
    <property type="match status" value="2"/>
</dbReference>
<keyword evidence="1" id="KW-0328">Glycosyltransferase</keyword>
<protein>
    <submittedName>
        <fullName evidence="5">Glycosyltransferase</fullName>
    </submittedName>
</protein>
<dbReference type="InterPro" id="IPR001296">
    <property type="entry name" value="Glyco_trans_1"/>
</dbReference>
<accession>A0A6I6E467</accession>
<dbReference type="RefSeq" id="WP_156242061.1">
    <property type="nucleotide sequence ID" value="NZ_BAAAZL010000004.1"/>
</dbReference>
<evidence type="ECO:0000256" key="1">
    <source>
        <dbReference type="ARBA" id="ARBA00022676"/>
    </source>
</evidence>
<feature type="domain" description="Glycosyltransferase subfamily 4-like N-terminal" evidence="4">
    <location>
        <begin position="15"/>
        <end position="155"/>
    </location>
</feature>
<evidence type="ECO:0000313" key="5">
    <source>
        <dbReference type="EMBL" id="QGU27567.1"/>
    </source>
</evidence>
<dbReference type="EMBL" id="CP032550">
    <property type="protein sequence ID" value="QGU27567.1"/>
    <property type="molecule type" value="Genomic_DNA"/>
</dbReference>
<dbReference type="KEGG" id="moj:D7D94_07735"/>
<dbReference type="Proteomes" id="UP000422989">
    <property type="component" value="Chromosome"/>
</dbReference>
<sequence>MTAKRVLHVTQVYAGGISRAIRSLVELTPEVEHHLLWAGNEEPDDSLPFATVHSMPQSPRRMAASVRRVQEVAALVRPDIVHAHSSFGGVYARLARIEAPVFYEPHCYKFDDGQQPVVLRGIYRLVEKGLAKRSKATVVLSPHEERLAKSLDAEASTYLLPNVATIAPSLEHPATGFQLPRDVFMIGRLTGQKDPRYFAAVAEEVHAIDPSISFRWIGGIDGEDDGRGARMQQQLETAGVRVLGWLNGDALAAELARPGLYFHSAHYEGFPLSLLDAAAFEHPLAVRQIPTFDGLDLPDARTPAQAARLVLEILDGGPARARAVAAAEHLNMTMNRDAQRTALRQLYTSV</sequence>
<evidence type="ECO:0000313" key="6">
    <source>
        <dbReference type="Proteomes" id="UP000422989"/>
    </source>
</evidence>
<dbReference type="Pfam" id="PF00534">
    <property type="entry name" value="Glycos_transf_1"/>
    <property type="match status" value="1"/>
</dbReference>
<dbReference type="Pfam" id="PF13579">
    <property type="entry name" value="Glyco_trans_4_4"/>
    <property type="match status" value="1"/>
</dbReference>
<dbReference type="SUPFAM" id="SSF53756">
    <property type="entry name" value="UDP-Glycosyltransferase/glycogen phosphorylase"/>
    <property type="match status" value="1"/>
</dbReference>
<gene>
    <name evidence="5" type="ORF">D7D94_07735</name>
</gene>
<dbReference type="GO" id="GO:0016757">
    <property type="term" value="F:glycosyltransferase activity"/>
    <property type="evidence" value="ECO:0007669"/>
    <property type="project" value="UniProtKB-KW"/>
</dbReference>
<keyword evidence="6" id="KW-1185">Reference proteome</keyword>
<keyword evidence="2 5" id="KW-0808">Transferase</keyword>
<dbReference type="OrthoDB" id="477186at2"/>
<evidence type="ECO:0000256" key="2">
    <source>
        <dbReference type="ARBA" id="ARBA00022679"/>
    </source>
</evidence>
<dbReference type="AlphaFoldDB" id="A0A6I6E467"/>
<evidence type="ECO:0000259" key="3">
    <source>
        <dbReference type="Pfam" id="PF00534"/>
    </source>
</evidence>